<dbReference type="PANTHER" id="PTHR42801">
    <property type="entry name" value="THIOREDOXIN-DEPENDENT PEROXIDE REDUCTASE"/>
    <property type="match status" value="1"/>
</dbReference>
<evidence type="ECO:0000256" key="1">
    <source>
        <dbReference type="ARBA" id="ARBA00003330"/>
    </source>
</evidence>
<feature type="domain" description="Thioredoxin" evidence="15">
    <location>
        <begin position="23"/>
        <end position="177"/>
    </location>
</feature>
<dbReference type="Pfam" id="PF00578">
    <property type="entry name" value="AhpC-TSA"/>
    <property type="match status" value="1"/>
</dbReference>
<evidence type="ECO:0000313" key="16">
    <source>
        <dbReference type="EMBL" id="PQA28394.1"/>
    </source>
</evidence>
<feature type="signal peptide" evidence="14">
    <location>
        <begin position="1"/>
        <end position="21"/>
    </location>
</feature>
<keyword evidence="7" id="KW-1015">Disulfide bond</keyword>
<dbReference type="GO" id="GO:0034599">
    <property type="term" value="P:cellular response to oxidative stress"/>
    <property type="evidence" value="ECO:0007669"/>
    <property type="project" value="TreeGrafter"/>
</dbReference>
<dbReference type="PIRSF" id="PIRSF000239">
    <property type="entry name" value="AHPC"/>
    <property type="match status" value="1"/>
</dbReference>
<evidence type="ECO:0000256" key="14">
    <source>
        <dbReference type="SAM" id="SignalP"/>
    </source>
</evidence>
<dbReference type="InterPro" id="IPR013766">
    <property type="entry name" value="Thioredoxin_domain"/>
</dbReference>
<dbReference type="CDD" id="cd03017">
    <property type="entry name" value="PRX_BCP"/>
    <property type="match status" value="1"/>
</dbReference>
<name>A0A2P6AQ86_9GAMM</name>
<gene>
    <name evidence="16" type="ORF">C5O18_09860</name>
</gene>
<organism evidence="16 17">
    <name type="scientific">Amnimonas aquatica</name>
    <dbReference type="NCBI Taxonomy" id="2094561"/>
    <lineage>
        <taxon>Bacteria</taxon>
        <taxon>Pseudomonadati</taxon>
        <taxon>Pseudomonadota</taxon>
        <taxon>Gammaproteobacteria</taxon>
        <taxon>Moraxellales</taxon>
        <taxon>Moraxellaceae</taxon>
        <taxon>Amnimonas</taxon>
    </lineage>
</organism>
<comment type="function">
    <text evidence="1">Thiol-specific peroxidase that catalyzes the reduction of hydrogen peroxide and organic hydroperoxides to water and alcohols, respectively. Plays a role in cell protection against oxidative stress by detoxifying peroxides and as sensor of hydrogen peroxide-mediated signaling events.</text>
</comment>
<dbReference type="InterPro" id="IPR036249">
    <property type="entry name" value="Thioredoxin-like_sf"/>
</dbReference>
<evidence type="ECO:0000256" key="8">
    <source>
        <dbReference type="ARBA" id="ARBA00023284"/>
    </source>
</evidence>
<evidence type="ECO:0000256" key="6">
    <source>
        <dbReference type="ARBA" id="ARBA00023002"/>
    </source>
</evidence>
<accession>A0A2P6AQ86</accession>
<evidence type="ECO:0000256" key="11">
    <source>
        <dbReference type="ARBA" id="ARBA00042639"/>
    </source>
</evidence>
<evidence type="ECO:0000256" key="5">
    <source>
        <dbReference type="ARBA" id="ARBA00022862"/>
    </source>
</evidence>
<keyword evidence="17" id="KW-1185">Reference proteome</keyword>
<evidence type="ECO:0000256" key="2">
    <source>
        <dbReference type="ARBA" id="ARBA00011245"/>
    </source>
</evidence>
<evidence type="ECO:0000259" key="15">
    <source>
        <dbReference type="PROSITE" id="PS51352"/>
    </source>
</evidence>
<feature type="active site" description="Cysteine sulfenic acid (-SOH) intermediate; for peroxidase activity" evidence="13">
    <location>
        <position position="69"/>
    </location>
</feature>
<comment type="subunit">
    <text evidence="2">Monomer.</text>
</comment>
<evidence type="ECO:0000256" key="10">
    <source>
        <dbReference type="ARBA" id="ARBA00038489"/>
    </source>
</evidence>
<evidence type="ECO:0000256" key="7">
    <source>
        <dbReference type="ARBA" id="ARBA00023157"/>
    </source>
</evidence>
<evidence type="ECO:0000256" key="4">
    <source>
        <dbReference type="ARBA" id="ARBA00022559"/>
    </source>
</evidence>
<keyword evidence="5" id="KW-0049">Antioxidant</keyword>
<reference evidence="17" key="1">
    <citation type="submission" date="2018-02" db="EMBL/GenBank/DDBJ databases">
        <title>Genome sequencing of Solimonas sp. HR-BB.</title>
        <authorList>
            <person name="Lee Y."/>
            <person name="Jeon C.O."/>
        </authorList>
    </citation>
    <scope>NUCLEOTIDE SEQUENCE [LARGE SCALE GENOMIC DNA]</scope>
    <source>
        <strain evidence="17">HR-E</strain>
    </source>
</reference>
<keyword evidence="8" id="KW-0676">Redox-active center</keyword>
<dbReference type="EC" id="1.11.1.24" evidence="3"/>
<dbReference type="AlphaFoldDB" id="A0A2P6AQ86"/>
<protein>
    <recommendedName>
        <fullName evidence="3">thioredoxin-dependent peroxiredoxin</fullName>
        <ecNumber evidence="3">1.11.1.24</ecNumber>
    </recommendedName>
    <alternativeName>
        <fullName evidence="9">Thioredoxin peroxidase</fullName>
    </alternativeName>
    <alternativeName>
        <fullName evidence="11">Thioredoxin-dependent peroxiredoxin Bcp</fullName>
    </alternativeName>
</protein>
<dbReference type="RefSeq" id="WP_105193446.1">
    <property type="nucleotide sequence ID" value="NZ_PTQZ01000350.1"/>
</dbReference>
<feature type="chain" id="PRO_5015138635" description="thioredoxin-dependent peroxiredoxin" evidence="14">
    <location>
        <begin position="22"/>
        <end position="182"/>
    </location>
</feature>
<comment type="catalytic activity">
    <reaction evidence="12">
        <text>a hydroperoxide + [thioredoxin]-dithiol = an alcohol + [thioredoxin]-disulfide + H2O</text>
        <dbReference type="Rhea" id="RHEA:62620"/>
        <dbReference type="Rhea" id="RHEA-COMP:10698"/>
        <dbReference type="Rhea" id="RHEA-COMP:10700"/>
        <dbReference type="ChEBI" id="CHEBI:15377"/>
        <dbReference type="ChEBI" id="CHEBI:29950"/>
        <dbReference type="ChEBI" id="CHEBI:30879"/>
        <dbReference type="ChEBI" id="CHEBI:35924"/>
        <dbReference type="ChEBI" id="CHEBI:50058"/>
        <dbReference type="EC" id="1.11.1.24"/>
    </reaction>
</comment>
<evidence type="ECO:0000256" key="9">
    <source>
        <dbReference type="ARBA" id="ARBA00032824"/>
    </source>
</evidence>
<dbReference type="GO" id="GO:0005737">
    <property type="term" value="C:cytoplasm"/>
    <property type="evidence" value="ECO:0007669"/>
    <property type="project" value="TreeGrafter"/>
</dbReference>
<dbReference type="Gene3D" id="3.40.30.10">
    <property type="entry name" value="Glutaredoxin"/>
    <property type="match status" value="1"/>
</dbReference>
<dbReference type="GO" id="GO:0045454">
    <property type="term" value="P:cell redox homeostasis"/>
    <property type="evidence" value="ECO:0007669"/>
    <property type="project" value="TreeGrafter"/>
</dbReference>
<dbReference type="PROSITE" id="PS51352">
    <property type="entry name" value="THIOREDOXIN_2"/>
    <property type="match status" value="1"/>
</dbReference>
<dbReference type="PANTHER" id="PTHR42801:SF4">
    <property type="entry name" value="AHPC_TSA FAMILY PROTEIN"/>
    <property type="match status" value="1"/>
</dbReference>
<dbReference type="Proteomes" id="UP000243900">
    <property type="component" value="Unassembled WGS sequence"/>
</dbReference>
<dbReference type="SUPFAM" id="SSF52833">
    <property type="entry name" value="Thioredoxin-like"/>
    <property type="match status" value="1"/>
</dbReference>
<dbReference type="InterPro" id="IPR050924">
    <property type="entry name" value="Peroxiredoxin_BCP/PrxQ"/>
</dbReference>
<proteinExistence type="inferred from homology"/>
<keyword evidence="6" id="KW-0560">Oxidoreductase</keyword>
<comment type="similarity">
    <text evidence="10">Belongs to the peroxiredoxin family. BCP/PrxQ subfamily.</text>
</comment>
<sequence length="182" mass="19022">MSAFARFMFPLALFAAMPAHALLKAGATAPHFVLPAAQGGEAVTFDLANARTSGPVVLYFYPAAFTPGCSIEAKLFADAINDFKAAGASVVGVSGDGIEKLKEFSVSHCRSRFPVAADAGLKVAKSYEATGALSIAGYASRVSYVISPEGKILFAHTDSGPRSHVSETLAAVQRWQAAQKPR</sequence>
<dbReference type="EMBL" id="PTQZ01000350">
    <property type="protein sequence ID" value="PQA28394.1"/>
    <property type="molecule type" value="Genomic_DNA"/>
</dbReference>
<keyword evidence="14" id="KW-0732">Signal</keyword>
<comment type="caution">
    <text evidence="16">The sequence shown here is derived from an EMBL/GenBank/DDBJ whole genome shotgun (WGS) entry which is preliminary data.</text>
</comment>
<dbReference type="InterPro" id="IPR000866">
    <property type="entry name" value="AhpC/TSA"/>
</dbReference>
<dbReference type="OrthoDB" id="5572803at2"/>
<keyword evidence="4" id="KW-0575">Peroxidase</keyword>
<evidence type="ECO:0000256" key="12">
    <source>
        <dbReference type="ARBA" id="ARBA00049091"/>
    </source>
</evidence>
<dbReference type="InterPro" id="IPR024706">
    <property type="entry name" value="Peroxiredoxin_AhpC-typ"/>
</dbReference>
<evidence type="ECO:0000313" key="17">
    <source>
        <dbReference type="Proteomes" id="UP000243900"/>
    </source>
</evidence>
<evidence type="ECO:0000256" key="3">
    <source>
        <dbReference type="ARBA" id="ARBA00013017"/>
    </source>
</evidence>
<evidence type="ECO:0000256" key="13">
    <source>
        <dbReference type="PIRSR" id="PIRSR000239-1"/>
    </source>
</evidence>
<dbReference type="GO" id="GO:0008379">
    <property type="term" value="F:thioredoxin peroxidase activity"/>
    <property type="evidence" value="ECO:0007669"/>
    <property type="project" value="TreeGrafter"/>
</dbReference>